<dbReference type="Pfam" id="PF00356">
    <property type="entry name" value="LacI"/>
    <property type="match status" value="1"/>
</dbReference>
<proteinExistence type="predicted"/>
<feature type="domain" description="HTH lacI-type" evidence="4">
    <location>
        <begin position="2"/>
        <end position="56"/>
    </location>
</feature>
<accession>A0A1T4X0S1</accession>
<dbReference type="AlphaFoldDB" id="A0A1T4X0S1"/>
<evidence type="ECO:0000256" key="2">
    <source>
        <dbReference type="ARBA" id="ARBA00023125"/>
    </source>
</evidence>
<keyword evidence="1" id="KW-0805">Transcription regulation</keyword>
<evidence type="ECO:0000313" key="5">
    <source>
        <dbReference type="EMBL" id="SKA82685.1"/>
    </source>
</evidence>
<gene>
    <name evidence="5" type="ORF">SAMN06295879_0511</name>
</gene>
<evidence type="ECO:0000259" key="4">
    <source>
        <dbReference type="PROSITE" id="PS50932"/>
    </source>
</evidence>
<dbReference type="CDD" id="cd06267">
    <property type="entry name" value="PBP1_LacI_sugar_binding-like"/>
    <property type="match status" value="1"/>
</dbReference>
<dbReference type="PANTHER" id="PTHR30146:SF109">
    <property type="entry name" value="HTH-TYPE TRANSCRIPTIONAL REGULATOR GALS"/>
    <property type="match status" value="1"/>
</dbReference>
<dbReference type="GO" id="GO:0000976">
    <property type="term" value="F:transcription cis-regulatory region binding"/>
    <property type="evidence" value="ECO:0007669"/>
    <property type="project" value="TreeGrafter"/>
</dbReference>
<dbReference type="Proteomes" id="UP000189735">
    <property type="component" value="Unassembled WGS sequence"/>
</dbReference>
<dbReference type="InterPro" id="IPR028082">
    <property type="entry name" value="Peripla_BP_I"/>
</dbReference>
<name>A0A1T4X0S1_9MICO</name>
<dbReference type="SUPFAM" id="SSF47413">
    <property type="entry name" value="lambda repressor-like DNA-binding domains"/>
    <property type="match status" value="1"/>
</dbReference>
<dbReference type="Gene3D" id="1.10.260.40">
    <property type="entry name" value="lambda repressor-like DNA-binding domains"/>
    <property type="match status" value="1"/>
</dbReference>
<evidence type="ECO:0000313" key="6">
    <source>
        <dbReference type="Proteomes" id="UP000189735"/>
    </source>
</evidence>
<dbReference type="InterPro" id="IPR046335">
    <property type="entry name" value="LacI/GalR-like_sensor"/>
</dbReference>
<dbReference type="SUPFAM" id="SSF53822">
    <property type="entry name" value="Periplasmic binding protein-like I"/>
    <property type="match status" value="1"/>
</dbReference>
<reference evidence="6" key="1">
    <citation type="submission" date="2017-02" db="EMBL/GenBank/DDBJ databases">
        <authorList>
            <person name="Varghese N."/>
            <person name="Submissions S."/>
        </authorList>
    </citation>
    <scope>NUCLEOTIDE SEQUENCE [LARGE SCALE GENOMIC DNA]</scope>
    <source>
        <strain evidence="6">VKM Ac-2052</strain>
    </source>
</reference>
<dbReference type="CDD" id="cd01392">
    <property type="entry name" value="HTH_LacI"/>
    <property type="match status" value="1"/>
</dbReference>
<dbReference type="Gene3D" id="3.40.50.2300">
    <property type="match status" value="2"/>
</dbReference>
<sequence>MSGIEDVALRAGVSKATVSRALSGRGYVSSVTRNKVENAASELGYVVSSNASSLVTGRTNNVGVIIPVINQWFFGSIIEGVERALIERGYDLMLYNLTKNTEARSRVFEYFLVRKRVDAIIAVTLEISPDEAASLLALGKPIAGIGGPLAGIPTLSIDDVAAARLATEHLIALGHRNIMHVGGDSAELMDFHVHSKRLQGFMDALGAAGLPFSDESYMATQFDIPGGYAAGKQILGDPRRRPTAIFAAADEVAIGVILAARELGISVPDDLSVIGIDNHPLADLFGLTSIAQNPAKQGEQAVDLVIRQLETAGWTPPNIHTTVPAQLVMRSSTSAPRAGAPR</sequence>
<evidence type="ECO:0000256" key="1">
    <source>
        <dbReference type="ARBA" id="ARBA00023015"/>
    </source>
</evidence>
<keyword evidence="2" id="KW-0238">DNA-binding</keyword>
<protein>
    <submittedName>
        <fullName evidence="5">Transcriptional regulator, LacI family</fullName>
    </submittedName>
</protein>
<dbReference type="PROSITE" id="PS50932">
    <property type="entry name" value="HTH_LACI_2"/>
    <property type="match status" value="1"/>
</dbReference>
<keyword evidence="3" id="KW-0804">Transcription</keyword>
<dbReference type="RefSeq" id="WP_078713234.1">
    <property type="nucleotide sequence ID" value="NZ_FUYG01000001.1"/>
</dbReference>
<evidence type="ECO:0000256" key="3">
    <source>
        <dbReference type="ARBA" id="ARBA00023163"/>
    </source>
</evidence>
<organism evidence="5 6">
    <name type="scientific">Agreia bicolorata</name>
    <dbReference type="NCBI Taxonomy" id="110935"/>
    <lineage>
        <taxon>Bacteria</taxon>
        <taxon>Bacillati</taxon>
        <taxon>Actinomycetota</taxon>
        <taxon>Actinomycetes</taxon>
        <taxon>Micrococcales</taxon>
        <taxon>Microbacteriaceae</taxon>
        <taxon>Agreia</taxon>
    </lineage>
</organism>
<dbReference type="PANTHER" id="PTHR30146">
    <property type="entry name" value="LACI-RELATED TRANSCRIPTIONAL REPRESSOR"/>
    <property type="match status" value="1"/>
</dbReference>
<dbReference type="GO" id="GO:0003700">
    <property type="term" value="F:DNA-binding transcription factor activity"/>
    <property type="evidence" value="ECO:0007669"/>
    <property type="project" value="TreeGrafter"/>
</dbReference>
<dbReference type="Pfam" id="PF13377">
    <property type="entry name" value="Peripla_BP_3"/>
    <property type="match status" value="1"/>
</dbReference>
<dbReference type="EMBL" id="FUYG01000001">
    <property type="protein sequence ID" value="SKA82685.1"/>
    <property type="molecule type" value="Genomic_DNA"/>
</dbReference>
<dbReference type="SMART" id="SM00354">
    <property type="entry name" value="HTH_LACI"/>
    <property type="match status" value="1"/>
</dbReference>
<dbReference type="InterPro" id="IPR010982">
    <property type="entry name" value="Lambda_DNA-bd_dom_sf"/>
</dbReference>
<dbReference type="PROSITE" id="PS00356">
    <property type="entry name" value="HTH_LACI_1"/>
    <property type="match status" value="1"/>
</dbReference>
<dbReference type="InterPro" id="IPR000843">
    <property type="entry name" value="HTH_LacI"/>
</dbReference>